<dbReference type="EMBL" id="GBRH01266490">
    <property type="protein sequence ID" value="JAD31405.1"/>
    <property type="molecule type" value="Transcribed_RNA"/>
</dbReference>
<proteinExistence type="predicted"/>
<reference evidence="1" key="1">
    <citation type="submission" date="2014-09" db="EMBL/GenBank/DDBJ databases">
        <authorList>
            <person name="Magalhaes I.L.F."/>
            <person name="Oliveira U."/>
            <person name="Santos F.R."/>
            <person name="Vidigal T.H.D.A."/>
            <person name="Brescovit A.D."/>
            <person name="Santos A.J."/>
        </authorList>
    </citation>
    <scope>NUCLEOTIDE SEQUENCE</scope>
    <source>
        <tissue evidence="1">Shoot tissue taken approximately 20 cm above the soil surface</tissue>
    </source>
</reference>
<dbReference type="AlphaFoldDB" id="A0A0A8Z3S2"/>
<evidence type="ECO:0000313" key="1">
    <source>
        <dbReference type="EMBL" id="JAD31405.1"/>
    </source>
</evidence>
<protein>
    <submittedName>
        <fullName evidence="1">Uncharacterized protein</fullName>
    </submittedName>
</protein>
<reference evidence="1" key="2">
    <citation type="journal article" date="2015" name="Data Brief">
        <title>Shoot transcriptome of the giant reed, Arundo donax.</title>
        <authorList>
            <person name="Barrero R.A."/>
            <person name="Guerrero F.D."/>
            <person name="Moolhuijzen P."/>
            <person name="Goolsby J.A."/>
            <person name="Tidwell J."/>
            <person name="Bellgard S.E."/>
            <person name="Bellgard M.I."/>
        </authorList>
    </citation>
    <scope>NUCLEOTIDE SEQUENCE</scope>
    <source>
        <tissue evidence="1">Shoot tissue taken approximately 20 cm above the soil surface</tissue>
    </source>
</reference>
<organism evidence="1">
    <name type="scientific">Arundo donax</name>
    <name type="common">Giant reed</name>
    <name type="synonym">Donax arundinaceus</name>
    <dbReference type="NCBI Taxonomy" id="35708"/>
    <lineage>
        <taxon>Eukaryota</taxon>
        <taxon>Viridiplantae</taxon>
        <taxon>Streptophyta</taxon>
        <taxon>Embryophyta</taxon>
        <taxon>Tracheophyta</taxon>
        <taxon>Spermatophyta</taxon>
        <taxon>Magnoliopsida</taxon>
        <taxon>Liliopsida</taxon>
        <taxon>Poales</taxon>
        <taxon>Poaceae</taxon>
        <taxon>PACMAD clade</taxon>
        <taxon>Arundinoideae</taxon>
        <taxon>Arundineae</taxon>
        <taxon>Arundo</taxon>
    </lineage>
</organism>
<accession>A0A0A8Z3S2</accession>
<name>A0A0A8Z3S2_ARUDO</name>
<sequence>MGLKRLCCFCCILVLLYRSTQAHLLLHRKSI</sequence>